<protein>
    <recommendedName>
        <fullName evidence="4">Permease</fullName>
    </recommendedName>
</protein>
<comment type="caution">
    <text evidence="2">The sequence shown here is derived from an EMBL/GenBank/DDBJ whole genome shotgun (WGS) entry which is preliminary data.</text>
</comment>
<name>A0A511WTZ8_9BACI</name>
<feature type="transmembrane region" description="Helical" evidence="1">
    <location>
        <begin position="41"/>
        <end position="61"/>
    </location>
</feature>
<organism evidence="2 3">
    <name type="scientific">Halobacillus faecis</name>
    <dbReference type="NCBI Taxonomy" id="360184"/>
    <lineage>
        <taxon>Bacteria</taxon>
        <taxon>Bacillati</taxon>
        <taxon>Bacillota</taxon>
        <taxon>Bacilli</taxon>
        <taxon>Bacillales</taxon>
        <taxon>Bacillaceae</taxon>
        <taxon>Halobacillus</taxon>
    </lineage>
</organism>
<feature type="transmembrane region" description="Helical" evidence="1">
    <location>
        <begin position="12"/>
        <end position="29"/>
    </location>
</feature>
<evidence type="ECO:0000256" key="1">
    <source>
        <dbReference type="SAM" id="Phobius"/>
    </source>
</evidence>
<feature type="transmembrane region" description="Helical" evidence="1">
    <location>
        <begin position="73"/>
        <end position="93"/>
    </location>
</feature>
<dbReference type="RefSeq" id="WP_146813874.1">
    <property type="nucleotide sequence ID" value="NZ_BJYD01000006.1"/>
</dbReference>
<keyword evidence="1" id="KW-0472">Membrane</keyword>
<dbReference type="OrthoDB" id="2735472at2"/>
<dbReference type="Pfam" id="PF11457">
    <property type="entry name" value="DUF3021"/>
    <property type="match status" value="1"/>
</dbReference>
<keyword evidence="3" id="KW-1185">Reference proteome</keyword>
<dbReference type="InterPro" id="IPR021560">
    <property type="entry name" value="DUF3021"/>
</dbReference>
<keyword evidence="1" id="KW-1133">Transmembrane helix</keyword>
<dbReference type="Proteomes" id="UP000321886">
    <property type="component" value="Unassembled WGS sequence"/>
</dbReference>
<proteinExistence type="predicted"/>
<sequence length="137" mass="15958">MKTFLFRSMVGIFFGAFLAILMTFAVIWFGDVQTLSGNAFIRNSIGSMFCGWFFSVTPLYFEIPTLKLWQQTLLHFLTVSLLYFIISFGIGWIPFQLTAALLSILSFLLIYLIIWIGFYLYFRSESKKLNEELNQLQ</sequence>
<evidence type="ECO:0000313" key="2">
    <source>
        <dbReference type="EMBL" id="GEN52782.1"/>
    </source>
</evidence>
<evidence type="ECO:0008006" key="4">
    <source>
        <dbReference type="Google" id="ProtNLM"/>
    </source>
</evidence>
<accession>A0A511WTZ8</accession>
<keyword evidence="1" id="KW-0812">Transmembrane</keyword>
<evidence type="ECO:0000313" key="3">
    <source>
        <dbReference type="Proteomes" id="UP000321886"/>
    </source>
</evidence>
<dbReference type="AlphaFoldDB" id="A0A511WTZ8"/>
<feature type="transmembrane region" description="Helical" evidence="1">
    <location>
        <begin position="99"/>
        <end position="122"/>
    </location>
</feature>
<reference evidence="2 3" key="1">
    <citation type="submission" date="2019-07" db="EMBL/GenBank/DDBJ databases">
        <title>Whole genome shotgun sequence of Halobacillus faecis NBRC 103569.</title>
        <authorList>
            <person name="Hosoyama A."/>
            <person name="Uohara A."/>
            <person name="Ohji S."/>
            <person name="Ichikawa N."/>
        </authorList>
    </citation>
    <scope>NUCLEOTIDE SEQUENCE [LARGE SCALE GENOMIC DNA]</scope>
    <source>
        <strain evidence="2 3">NBRC 103569</strain>
    </source>
</reference>
<dbReference type="EMBL" id="BJYD01000006">
    <property type="protein sequence ID" value="GEN52782.1"/>
    <property type="molecule type" value="Genomic_DNA"/>
</dbReference>
<gene>
    <name evidence="2" type="ORF">HFA01_10440</name>
</gene>